<feature type="transmembrane region" description="Helical" evidence="7">
    <location>
        <begin position="29"/>
        <end position="48"/>
    </location>
</feature>
<protein>
    <submittedName>
        <fullName evidence="8">Auxin Efflux Carrier</fullName>
    </submittedName>
</protein>
<gene>
    <name evidence="8" type="ordered locus">Weevi_0924</name>
</gene>
<feature type="transmembrane region" description="Helical" evidence="7">
    <location>
        <begin position="253"/>
        <end position="273"/>
    </location>
</feature>
<evidence type="ECO:0000256" key="2">
    <source>
        <dbReference type="ARBA" id="ARBA00022448"/>
    </source>
</evidence>
<comment type="subcellular location">
    <subcellularLocation>
        <location evidence="1">Membrane</location>
        <topology evidence="1">Multi-pass membrane protein</topology>
    </subcellularLocation>
</comment>
<proteinExistence type="predicted"/>
<reference evidence="8 9" key="1">
    <citation type="journal article" date="2011" name="Stand. Genomic Sci.">
        <title>Complete genome sequence of Weeksella virosa type strain (9751).</title>
        <authorList>
            <person name="Lang E."/>
            <person name="Teshima H."/>
            <person name="Lucas S."/>
            <person name="Lapidus A."/>
            <person name="Hammon N."/>
            <person name="Deshpande S."/>
            <person name="Nolan M."/>
            <person name="Cheng J.F."/>
            <person name="Pitluck S."/>
            <person name="Liolios K."/>
            <person name="Pagani I."/>
            <person name="Mikhailova N."/>
            <person name="Ivanova N."/>
            <person name="Mavromatis K."/>
            <person name="Pati A."/>
            <person name="Tapia R."/>
            <person name="Han C."/>
            <person name="Goodwin L."/>
            <person name="Chen A."/>
            <person name="Palaniappan K."/>
            <person name="Land M."/>
            <person name="Hauser L."/>
            <person name="Chang Y.J."/>
            <person name="Jeffries C.D."/>
            <person name="Brambilla E.M."/>
            <person name="Kopitz M."/>
            <person name="Rohde M."/>
            <person name="Goker M."/>
            <person name="Tindall B.J."/>
            <person name="Detter J.C."/>
            <person name="Woyke T."/>
            <person name="Bristow J."/>
            <person name="Eisen J.A."/>
            <person name="Markowitz V."/>
            <person name="Hugenholtz P."/>
            <person name="Klenk H.P."/>
            <person name="Kyrpides N.C."/>
        </authorList>
    </citation>
    <scope>NUCLEOTIDE SEQUENCE [LARGE SCALE GENOMIC DNA]</scope>
    <source>
        <strain evidence="9">ATCC 43766 / DSM 16922 / JCM 21250 / NBRC 16016 / NCTC 11634 / CL345/78</strain>
    </source>
</reference>
<feature type="transmembrane region" description="Helical" evidence="7">
    <location>
        <begin position="161"/>
        <end position="180"/>
    </location>
</feature>
<keyword evidence="4 7" id="KW-0812">Transmembrane</keyword>
<evidence type="ECO:0000313" key="9">
    <source>
        <dbReference type="Proteomes" id="UP000008641"/>
    </source>
</evidence>
<dbReference type="AlphaFoldDB" id="F0P1K7"/>
<evidence type="ECO:0000256" key="1">
    <source>
        <dbReference type="ARBA" id="ARBA00004141"/>
    </source>
</evidence>
<keyword evidence="3" id="KW-1003">Cell membrane</keyword>
<dbReference type="RefSeq" id="WP_013598025.1">
    <property type="nucleotide sequence ID" value="NC_015144.1"/>
</dbReference>
<evidence type="ECO:0000256" key="4">
    <source>
        <dbReference type="ARBA" id="ARBA00022692"/>
    </source>
</evidence>
<dbReference type="GO" id="GO:0016020">
    <property type="term" value="C:membrane"/>
    <property type="evidence" value="ECO:0007669"/>
    <property type="project" value="UniProtKB-SubCell"/>
</dbReference>
<feature type="transmembrane region" description="Helical" evidence="7">
    <location>
        <begin position="279"/>
        <end position="300"/>
    </location>
</feature>
<dbReference type="OrthoDB" id="9786183at2"/>
<dbReference type="Pfam" id="PF03547">
    <property type="entry name" value="Mem_trans"/>
    <property type="match status" value="1"/>
</dbReference>
<feature type="transmembrane region" description="Helical" evidence="7">
    <location>
        <begin position="219"/>
        <end position="241"/>
    </location>
</feature>
<keyword evidence="2" id="KW-0813">Transport</keyword>
<keyword evidence="6 7" id="KW-0472">Membrane</keyword>
<dbReference type="eggNOG" id="COG0679">
    <property type="taxonomic scope" value="Bacteria"/>
</dbReference>
<reference evidence="9" key="2">
    <citation type="journal article" date="2011" name="Stand. Genomic Sci.">
        <title>Complete genome sequence of Weeksella virosa type strain (9751T).</title>
        <authorList>
            <person name="Lang E."/>
            <person name="Teshima H."/>
            <person name="Lucas S."/>
            <person name="Lapidus A."/>
            <person name="Hammon N."/>
            <person name="Deshpande S."/>
            <person name="Nolan M."/>
            <person name="Cheng J."/>
            <person name="Pitluck S."/>
            <person name="Liolios K."/>
            <person name="Pagani I."/>
            <person name="Mikhailova N."/>
            <person name="Ivanova N."/>
            <person name="Mavromatis K."/>
            <person name="Pati A."/>
            <person name="Tapia R."/>
            <person name="Han C."/>
            <person name="Goodwin L."/>
            <person name="Chen A."/>
            <person name="Palaniappan K."/>
            <person name="Land M."/>
            <person name="Hauser L."/>
            <person name="Chang Y."/>
            <person name="Jeffries C."/>
            <person name="Brambilla E."/>
            <person name="Kopitz M."/>
            <person name="Rohde M."/>
            <person name="Goker M."/>
            <person name="Tindall B."/>
            <person name="Detter J."/>
            <person name="Woyke T."/>
            <person name="Bristow J."/>
            <person name="Eisen J."/>
            <person name="Markowitz V."/>
            <person name="Hugenholtz P."/>
            <person name="Klenk H."/>
            <person name="Kyrpides N."/>
        </authorList>
    </citation>
    <scope>NUCLEOTIDE SEQUENCE [LARGE SCALE GENOMIC DNA]</scope>
    <source>
        <strain evidence="9">ATCC 43766 / DSM 16922 / JCM 21250 / NBRC 16016 / NCTC 11634 / CL345/78</strain>
    </source>
</reference>
<dbReference type="PANTHER" id="PTHR36838:SF1">
    <property type="entry name" value="SLR1864 PROTEIN"/>
    <property type="match status" value="1"/>
</dbReference>
<keyword evidence="9" id="KW-1185">Reference proteome</keyword>
<dbReference type="KEGG" id="wvi:Weevi_0924"/>
<dbReference type="STRING" id="865938.Weevi_0924"/>
<dbReference type="GO" id="GO:0055085">
    <property type="term" value="P:transmembrane transport"/>
    <property type="evidence" value="ECO:0007669"/>
    <property type="project" value="InterPro"/>
</dbReference>
<dbReference type="PANTHER" id="PTHR36838">
    <property type="entry name" value="AUXIN EFFLUX CARRIER FAMILY PROTEIN"/>
    <property type="match status" value="1"/>
</dbReference>
<evidence type="ECO:0000256" key="3">
    <source>
        <dbReference type="ARBA" id="ARBA00022475"/>
    </source>
</evidence>
<dbReference type="HOGENOM" id="CLU_056175_5_0_10"/>
<organism evidence="8 9">
    <name type="scientific">Weeksella virosa (strain ATCC 43766 / DSM 16922 / JCM 21250 / CCUG 30538 / CDC 9751 / IAM 14551 / NBRC 16016 / NCTC 11634 / CL345/78)</name>
    <dbReference type="NCBI Taxonomy" id="865938"/>
    <lineage>
        <taxon>Bacteria</taxon>
        <taxon>Pseudomonadati</taxon>
        <taxon>Bacteroidota</taxon>
        <taxon>Flavobacteriia</taxon>
        <taxon>Flavobacteriales</taxon>
        <taxon>Weeksellaceae</taxon>
        <taxon>Weeksella</taxon>
    </lineage>
</organism>
<evidence type="ECO:0000313" key="8">
    <source>
        <dbReference type="EMBL" id="ADX67635.1"/>
    </source>
</evidence>
<evidence type="ECO:0000256" key="5">
    <source>
        <dbReference type="ARBA" id="ARBA00022989"/>
    </source>
</evidence>
<dbReference type="Proteomes" id="UP000008641">
    <property type="component" value="Chromosome"/>
</dbReference>
<dbReference type="EMBL" id="CP002455">
    <property type="protein sequence ID" value="ADX67635.1"/>
    <property type="molecule type" value="Genomic_DNA"/>
</dbReference>
<dbReference type="InterPro" id="IPR004776">
    <property type="entry name" value="Mem_transp_PIN-like"/>
</dbReference>
<feature type="transmembrane region" description="Helical" evidence="7">
    <location>
        <begin position="55"/>
        <end position="75"/>
    </location>
</feature>
<keyword evidence="5 7" id="KW-1133">Transmembrane helix</keyword>
<name>F0P1K7_WEEVC</name>
<evidence type="ECO:0000256" key="6">
    <source>
        <dbReference type="ARBA" id="ARBA00023136"/>
    </source>
</evidence>
<evidence type="ECO:0000256" key="7">
    <source>
        <dbReference type="SAM" id="Phobius"/>
    </source>
</evidence>
<accession>F0P1K7</accession>
<sequence length="305" mass="33657">MSSIILLFLCLLIGVIIKKFPQFPYNTHVVLNQFVLFISLPSMALYYLPEVKLGWDLLFPAGVAWLAFAMAFGFFYGLGKWLGWSKALIGCLILTAGLGNTSFVGIPVIQAMYGDEGIKTLIIVDLPGTFVVLSTLGIITATIFSRGENNLGALVGKVFKFPAFIAFLIGITMAAFGWHFPVELKDVFGKLAVTVSPLALVSVGYQLNIDKRSKHWNFLILGLLYQLIFLPIVIFVLYVLIFKQSGLPIKVSIIEAAMAPMVTAAIIAGQYGLKPKLSNMMVGIGIPISFITLTIWYFFLEWYFA</sequence>
<feature type="transmembrane region" description="Helical" evidence="7">
    <location>
        <begin position="187"/>
        <end position="207"/>
    </location>
</feature>
<feature type="transmembrane region" description="Helical" evidence="7">
    <location>
        <begin position="121"/>
        <end position="141"/>
    </location>
</feature>
<feature type="transmembrane region" description="Helical" evidence="7">
    <location>
        <begin position="87"/>
        <end position="109"/>
    </location>
</feature>